<comment type="catalytic activity">
    <reaction evidence="6 7">
        <text>Release of N-terminal amino acids, preferentially methionine, from peptides and arylamides.</text>
        <dbReference type="EC" id="3.4.11.18"/>
    </reaction>
</comment>
<dbReference type="SUPFAM" id="SSF55920">
    <property type="entry name" value="Creatinase/aminopeptidase"/>
    <property type="match status" value="1"/>
</dbReference>
<evidence type="ECO:0000256" key="6">
    <source>
        <dbReference type="HAMAP-Rule" id="MF_01974"/>
    </source>
</evidence>
<organism evidence="9 10">
    <name type="scientific">Paenibacillus septentrionalis</name>
    <dbReference type="NCBI Taxonomy" id="429342"/>
    <lineage>
        <taxon>Bacteria</taxon>
        <taxon>Bacillati</taxon>
        <taxon>Bacillota</taxon>
        <taxon>Bacilli</taxon>
        <taxon>Bacillales</taxon>
        <taxon>Paenibacillaceae</taxon>
        <taxon>Paenibacillus</taxon>
    </lineage>
</organism>
<comment type="subunit">
    <text evidence="6">Monomer.</text>
</comment>
<comment type="caution">
    <text evidence="9">The sequence shown here is derived from an EMBL/GenBank/DDBJ whole genome shotgun (WGS) entry which is preliminary data.</text>
</comment>
<dbReference type="PRINTS" id="PR00599">
    <property type="entry name" value="MAPEPTIDASE"/>
</dbReference>
<evidence type="ECO:0000259" key="8">
    <source>
        <dbReference type="Pfam" id="PF00557"/>
    </source>
</evidence>
<accession>A0ABW1V751</accession>
<feature type="binding site" evidence="6">
    <location>
        <position position="170"/>
    </location>
    <ligand>
        <name>a divalent metal cation</name>
        <dbReference type="ChEBI" id="CHEBI:60240"/>
        <label>2</label>
        <note>catalytic</note>
    </ligand>
</feature>
<feature type="binding site" evidence="6">
    <location>
        <position position="107"/>
    </location>
    <ligand>
        <name>a divalent metal cation</name>
        <dbReference type="ChEBI" id="CHEBI:60240"/>
        <label>1</label>
    </ligand>
</feature>
<feature type="binding site" evidence="6">
    <location>
        <position position="96"/>
    </location>
    <ligand>
        <name>a divalent metal cation</name>
        <dbReference type="ChEBI" id="CHEBI:60240"/>
        <label>1</label>
    </ligand>
</feature>
<dbReference type="PANTHER" id="PTHR43330">
    <property type="entry name" value="METHIONINE AMINOPEPTIDASE"/>
    <property type="match status" value="1"/>
</dbReference>
<dbReference type="CDD" id="cd01086">
    <property type="entry name" value="MetAP1"/>
    <property type="match status" value="1"/>
</dbReference>
<evidence type="ECO:0000256" key="3">
    <source>
        <dbReference type="ARBA" id="ARBA00022670"/>
    </source>
</evidence>
<name>A0ABW1V751_9BACL</name>
<keyword evidence="10" id="KW-1185">Reference proteome</keyword>
<feature type="binding site" evidence="6">
    <location>
        <position position="234"/>
    </location>
    <ligand>
        <name>a divalent metal cation</name>
        <dbReference type="ChEBI" id="CHEBI:60240"/>
        <label>1</label>
    </ligand>
</feature>
<dbReference type="GO" id="GO:0004239">
    <property type="term" value="F:initiator methionyl aminopeptidase activity"/>
    <property type="evidence" value="ECO:0007669"/>
    <property type="project" value="UniProtKB-EC"/>
</dbReference>
<evidence type="ECO:0000256" key="5">
    <source>
        <dbReference type="ARBA" id="ARBA00022801"/>
    </source>
</evidence>
<dbReference type="InterPro" id="IPR036005">
    <property type="entry name" value="Creatinase/aminopeptidase-like"/>
</dbReference>
<keyword evidence="3 6" id="KW-0645">Protease</keyword>
<dbReference type="InterPro" id="IPR000994">
    <property type="entry name" value="Pept_M24"/>
</dbReference>
<dbReference type="Proteomes" id="UP001596233">
    <property type="component" value="Unassembled WGS sequence"/>
</dbReference>
<evidence type="ECO:0000313" key="9">
    <source>
        <dbReference type="EMBL" id="MFC6333602.1"/>
    </source>
</evidence>
<feature type="binding site" evidence="6">
    <location>
        <position position="234"/>
    </location>
    <ligand>
        <name>a divalent metal cation</name>
        <dbReference type="ChEBI" id="CHEBI:60240"/>
        <label>2</label>
        <note>catalytic</note>
    </ligand>
</feature>
<dbReference type="EMBL" id="JBHSTE010000004">
    <property type="protein sequence ID" value="MFC6333602.1"/>
    <property type="molecule type" value="Genomic_DNA"/>
</dbReference>
<dbReference type="InterPro" id="IPR001714">
    <property type="entry name" value="Pept_M24_MAP"/>
</dbReference>
<evidence type="ECO:0000256" key="2">
    <source>
        <dbReference type="ARBA" id="ARBA00022438"/>
    </source>
</evidence>
<feature type="binding site" evidence="6">
    <location>
        <position position="107"/>
    </location>
    <ligand>
        <name>a divalent metal cation</name>
        <dbReference type="ChEBI" id="CHEBI:60240"/>
        <label>2</label>
        <note>catalytic</note>
    </ligand>
</feature>
<feature type="binding site" evidence="6">
    <location>
        <position position="79"/>
    </location>
    <ligand>
        <name>substrate</name>
    </ligand>
</feature>
<sequence length="262" mass="28182">MKTVGYKSTDEIKKIKRAGQIIAACHRELQKKLAAGMKTMDIERFVAAYLAKRGAVAAQKGFKGYPFASCVSVNEVACHGFPGSYELKNGDIVTVDIVADVGGWKADGAWTYMIGDVKPETRKLVRSAKAALRAGIQAAHVGSELSDIGYAIERRVEADGFKVVPSFAGHGIGKELHEEPQVLHTRSQTTGIKLQEGMVITIEPIVTAGATELYIAHDGWTARTIDHALTAQFEHTIAITKQGPLLLTSLAAPSKRSSKAKP</sequence>
<reference evidence="10" key="1">
    <citation type="journal article" date="2019" name="Int. J. Syst. Evol. Microbiol.">
        <title>The Global Catalogue of Microorganisms (GCM) 10K type strain sequencing project: providing services to taxonomists for standard genome sequencing and annotation.</title>
        <authorList>
            <consortium name="The Broad Institute Genomics Platform"/>
            <consortium name="The Broad Institute Genome Sequencing Center for Infectious Disease"/>
            <person name="Wu L."/>
            <person name="Ma J."/>
        </authorList>
    </citation>
    <scope>NUCLEOTIDE SEQUENCE [LARGE SCALE GENOMIC DNA]</scope>
    <source>
        <strain evidence="10">PCU 280</strain>
    </source>
</reference>
<keyword evidence="4 6" id="KW-0479">Metal-binding</keyword>
<dbReference type="Pfam" id="PF00557">
    <property type="entry name" value="Peptidase_M24"/>
    <property type="match status" value="1"/>
</dbReference>
<dbReference type="EC" id="3.4.11.18" evidence="6 7"/>
<feature type="binding site" evidence="6">
    <location>
        <position position="177"/>
    </location>
    <ligand>
        <name>substrate</name>
    </ligand>
</feature>
<comment type="cofactor">
    <cofactor evidence="6">
        <name>Co(2+)</name>
        <dbReference type="ChEBI" id="CHEBI:48828"/>
    </cofactor>
    <cofactor evidence="6">
        <name>Zn(2+)</name>
        <dbReference type="ChEBI" id="CHEBI:29105"/>
    </cofactor>
    <cofactor evidence="6">
        <name>Mn(2+)</name>
        <dbReference type="ChEBI" id="CHEBI:29035"/>
    </cofactor>
    <cofactor evidence="6">
        <name>Fe(2+)</name>
        <dbReference type="ChEBI" id="CHEBI:29033"/>
    </cofactor>
    <text evidence="6">Binds 2 divalent metal cations per subunit. Has a high-affinity and a low affinity metal-binding site. The true nature of the physiological cofactor is under debate. The enzyme is active with cobalt, zinc, manganese or divalent iron ions. Most likely, methionine aminopeptidases function as mononuclear Fe(2+)-metalloproteases under physiological conditions, and the catalytically relevant metal-binding site has been assigned to the histidine-containing high-affinity site.</text>
</comment>
<feature type="domain" description="Peptidase M24" evidence="8">
    <location>
        <begin position="14"/>
        <end position="241"/>
    </location>
</feature>
<evidence type="ECO:0000256" key="7">
    <source>
        <dbReference type="RuleBase" id="RU003653"/>
    </source>
</evidence>
<dbReference type="Gene3D" id="3.90.230.10">
    <property type="entry name" value="Creatinase/methionine aminopeptidase superfamily"/>
    <property type="match status" value="1"/>
</dbReference>
<evidence type="ECO:0000256" key="4">
    <source>
        <dbReference type="ARBA" id="ARBA00022723"/>
    </source>
</evidence>
<dbReference type="RefSeq" id="WP_379235243.1">
    <property type="nucleotide sequence ID" value="NZ_JBHSTE010000004.1"/>
</dbReference>
<protein>
    <recommendedName>
        <fullName evidence="6 7">Methionine aminopeptidase</fullName>
        <shortName evidence="6">MAP</shortName>
        <shortName evidence="6">MetAP</shortName>
        <ecNumber evidence="6 7">3.4.11.18</ecNumber>
    </recommendedName>
    <alternativeName>
        <fullName evidence="6">Peptidase M</fullName>
    </alternativeName>
</protein>
<comment type="similarity">
    <text evidence="6">Belongs to the peptidase M24A family. Methionine aminopeptidase type 1 subfamily.</text>
</comment>
<keyword evidence="2 6" id="KW-0031">Aminopeptidase</keyword>
<evidence type="ECO:0000256" key="1">
    <source>
        <dbReference type="ARBA" id="ARBA00002521"/>
    </source>
</evidence>
<dbReference type="HAMAP" id="MF_01974">
    <property type="entry name" value="MetAP_1"/>
    <property type="match status" value="1"/>
</dbReference>
<evidence type="ECO:0000313" key="10">
    <source>
        <dbReference type="Proteomes" id="UP001596233"/>
    </source>
</evidence>
<proteinExistence type="inferred from homology"/>
<feature type="binding site" evidence="6">
    <location>
        <position position="203"/>
    </location>
    <ligand>
        <name>a divalent metal cation</name>
        <dbReference type="ChEBI" id="CHEBI:60240"/>
        <label>2</label>
        <note>catalytic</note>
    </ligand>
</feature>
<gene>
    <name evidence="6 9" type="primary">map</name>
    <name evidence="9" type="ORF">ACFP56_13320</name>
</gene>
<dbReference type="NCBIfam" id="TIGR00500">
    <property type="entry name" value="met_pdase_I"/>
    <property type="match status" value="1"/>
</dbReference>
<dbReference type="InterPro" id="IPR002467">
    <property type="entry name" value="Pept_M24A_MAP1"/>
</dbReference>
<keyword evidence="5 6" id="KW-0378">Hydrolase</keyword>
<comment type="function">
    <text evidence="1 6">Removes the N-terminal methionine from nascent proteins. The N-terminal methionine is often cleaved when the second residue in the primary sequence is small and uncharged (Met-Ala-, Cys, Gly, Pro, Ser, Thr, or Val). Requires deformylation of the N(alpha)-formylated initiator methionine before it can be hydrolyzed.</text>
</comment>
<dbReference type="PANTHER" id="PTHR43330:SF17">
    <property type="entry name" value="METHIONINE AMINOPEPTIDASE"/>
    <property type="match status" value="1"/>
</dbReference>